<name>A0A9W8HHW0_9FUNG</name>
<proteinExistence type="predicted"/>
<evidence type="ECO:0000313" key="3">
    <source>
        <dbReference type="Proteomes" id="UP001140172"/>
    </source>
</evidence>
<comment type="caution">
    <text evidence="2">The sequence shown here is derived from an EMBL/GenBank/DDBJ whole genome shotgun (WGS) entry which is preliminary data.</text>
</comment>
<accession>A0A9W8HHW0</accession>
<dbReference type="OrthoDB" id="2240312at2759"/>
<gene>
    <name evidence="2" type="ORF">GGI15_001483</name>
</gene>
<organism evidence="2 3">
    <name type="scientific">Coemansia interrupta</name>
    <dbReference type="NCBI Taxonomy" id="1126814"/>
    <lineage>
        <taxon>Eukaryota</taxon>
        <taxon>Fungi</taxon>
        <taxon>Fungi incertae sedis</taxon>
        <taxon>Zoopagomycota</taxon>
        <taxon>Kickxellomycotina</taxon>
        <taxon>Kickxellomycetes</taxon>
        <taxon>Kickxellales</taxon>
        <taxon>Kickxellaceae</taxon>
        <taxon>Coemansia</taxon>
    </lineage>
</organism>
<evidence type="ECO:0000256" key="1">
    <source>
        <dbReference type="SAM" id="MobiDB-lite"/>
    </source>
</evidence>
<keyword evidence="3" id="KW-1185">Reference proteome</keyword>
<dbReference type="Proteomes" id="UP001140172">
    <property type="component" value="Unassembled WGS sequence"/>
</dbReference>
<dbReference type="AlphaFoldDB" id="A0A9W8HHW0"/>
<protein>
    <submittedName>
        <fullName evidence="2">Uncharacterized protein</fullName>
    </submittedName>
</protein>
<reference evidence="2" key="1">
    <citation type="submission" date="2022-07" db="EMBL/GenBank/DDBJ databases">
        <title>Phylogenomic reconstructions and comparative analyses of Kickxellomycotina fungi.</title>
        <authorList>
            <person name="Reynolds N.K."/>
            <person name="Stajich J.E."/>
            <person name="Barry K."/>
            <person name="Grigoriev I.V."/>
            <person name="Crous P."/>
            <person name="Smith M.E."/>
        </authorList>
    </citation>
    <scope>NUCLEOTIDE SEQUENCE</scope>
    <source>
        <strain evidence="2">BCRC 34489</strain>
    </source>
</reference>
<evidence type="ECO:0000313" key="2">
    <source>
        <dbReference type="EMBL" id="KAJ2786488.1"/>
    </source>
</evidence>
<sequence length="131" mass="13772">MCTGDDDATVEESTFVALGSILTGFLSTVLRESISVAIIAKGVNYTDGNSKFRLALHEDVVAESLRMCGYGEYVRTEENPAAGLMDRLITEYIDDTVASTLLPELESLSAASAAAGDSEDDGGISTGSDHD</sequence>
<feature type="region of interest" description="Disordered" evidence="1">
    <location>
        <begin position="110"/>
        <end position="131"/>
    </location>
</feature>
<dbReference type="EMBL" id="JANBUM010000059">
    <property type="protein sequence ID" value="KAJ2786488.1"/>
    <property type="molecule type" value="Genomic_DNA"/>
</dbReference>